<accession>A0ABD3AI62</accession>
<dbReference type="Gene3D" id="3.10.129.10">
    <property type="entry name" value="Hotdog Thioesterase"/>
    <property type="match status" value="1"/>
</dbReference>
<reference evidence="2 3" key="1">
    <citation type="submission" date="2024-11" db="EMBL/GenBank/DDBJ databases">
        <title>A near-complete genome assembly of Cinchona calisaya.</title>
        <authorList>
            <person name="Lian D.C."/>
            <person name="Zhao X.W."/>
            <person name="Wei L."/>
        </authorList>
    </citation>
    <scope>NUCLEOTIDE SEQUENCE [LARGE SCALE GENOMIC DNA]</scope>
    <source>
        <tissue evidence="2">Nenye</tissue>
    </source>
</reference>
<protein>
    <recommendedName>
        <fullName evidence="1">MaoC-like domain-containing protein</fullName>
    </recommendedName>
</protein>
<dbReference type="InterPro" id="IPR029069">
    <property type="entry name" value="HotDog_dom_sf"/>
</dbReference>
<dbReference type="InterPro" id="IPR050965">
    <property type="entry name" value="UPF0336/Enoyl-CoA_hydratase"/>
</dbReference>
<dbReference type="AlphaFoldDB" id="A0ABD3AI62"/>
<comment type="caution">
    <text evidence="2">The sequence shown here is derived from an EMBL/GenBank/DDBJ whole genome shotgun (WGS) entry which is preliminary data.</text>
</comment>
<sequence>MNCLRELLKIKHLVSNPIYSSAFLHSSSSTPNVLKNGHILKLARTFSDSDIADYSELSLDSNPLHFDSEYAKVAGFSDRLVPGMLVATLFPRIIASHFPGAIYVSQSLQFKLPVYIGEEITGEVEATNIKEMRKKYLVKFSTKCLKDSNIMVIDGEATAILPTLAMEQQ</sequence>
<gene>
    <name evidence="2" type="ORF">ACH5RR_009857</name>
</gene>
<dbReference type="GO" id="GO:0016836">
    <property type="term" value="F:hydro-lyase activity"/>
    <property type="evidence" value="ECO:0007669"/>
    <property type="project" value="UniProtKB-ARBA"/>
</dbReference>
<dbReference type="PANTHER" id="PTHR43437">
    <property type="entry name" value="HYDROXYACYL-THIOESTER DEHYDRATASE TYPE 2, MITOCHONDRIAL-RELATED"/>
    <property type="match status" value="1"/>
</dbReference>
<dbReference type="PANTHER" id="PTHR43437:SF3">
    <property type="entry name" value="HYDROXYACYL-THIOESTER DEHYDRATASE TYPE 2, MITOCHONDRIAL"/>
    <property type="match status" value="1"/>
</dbReference>
<dbReference type="EMBL" id="JBJUIK010000004">
    <property type="protein sequence ID" value="KAL3530535.1"/>
    <property type="molecule type" value="Genomic_DNA"/>
</dbReference>
<dbReference type="InterPro" id="IPR002539">
    <property type="entry name" value="MaoC-like_dom"/>
</dbReference>
<dbReference type="CDD" id="cd03449">
    <property type="entry name" value="R_hydratase"/>
    <property type="match status" value="1"/>
</dbReference>
<dbReference type="Pfam" id="PF01575">
    <property type="entry name" value="MaoC_dehydratas"/>
    <property type="match status" value="1"/>
</dbReference>
<evidence type="ECO:0000313" key="3">
    <source>
        <dbReference type="Proteomes" id="UP001630127"/>
    </source>
</evidence>
<dbReference type="SUPFAM" id="SSF54637">
    <property type="entry name" value="Thioesterase/thiol ester dehydrase-isomerase"/>
    <property type="match status" value="1"/>
</dbReference>
<proteinExistence type="predicted"/>
<evidence type="ECO:0000313" key="2">
    <source>
        <dbReference type="EMBL" id="KAL3530535.1"/>
    </source>
</evidence>
<keyword evidence="3" id="KW-1185">Reference proteome</keyword>
<organism evidence="2 3">
    <name type="scientific">Cinchona calisaya</name>
    <dbReference type="NCBI Taxonomy" id="153742"/>
    <lineage>
        <taxon>Eukaryota</taxon>
        <taxon>Viridiplantae</taxon>
        <taxon>Streptophyta</taxon>
        <taxon>Embryophyta</taxon>
        <taxon>Tracheophyta</taxon>
        <taxon>Spermatophyta</taxon>
        <taxon>Magnoliopsida</taxon>
        <taxon>eudicotyledons</taxon>
        <taxon>Gunneridae</taxon>
        <taxon>Pentapetalae</taxon>
        <taxon>asterids</taxon>
        <taxon>lamiids</taxon>
        <taxon>Gentianales</taxon>
        <taxon>Rubiaceae</taxon>
        <taxon>Cinchonoideae</taxon>
        <taxon>Cinchoneae</taxon>
        <taxon>Cinchona</taxon>
    </lineage>
</organism>
<dbReference type="Proteomes" id="UP001630127">
    <property type="component" value="Unassembled WGS sequence"/>
</dbReference>
<name>A0ABD3AI62_9GENT</name>
<evidence type="ECO:0000259" key="1">
    <source>
        <dbReference type="Pfam" id="PF01575"/>
    </source>
</evidence>
<feature type="domain" description="MaoC-like" evidence="1">
    <location>
        <begin position="42"/>
        <end position="139"/>
    </location>
</feature>